<comment type="caution">
    <text evidence="1">The sequence shown here is derived from an EMBL/GenBank/DDBJ whole genome shotgun (WGS) entry which is preliminary data.</text>
</comment>
<evidence type="ECO:0000313" key="2">
    <source>
        <dbReference type="Proteomes" id="UP001418637"/>
    </source>
</evidence>
<sequence length="71" mass="7771">MNTFILFRRKSEADFCCAVPEGKAVPGFLTEGAWEMSGKIGEGDKAWPSDFHAASANACVKLNGYYLFQSC</sequence>
<keyword evidence="2" id="KW-1185">Reference proteome</keyword>
<accession>A0ABV0BHL3</accession>
<reference evidence="1 2" key="1">
    <citation type="submission" date="2024-04" db="EMBL/GenBank/DDBJ databases">
        <title>A novel species isolated from cricket.</title>
        <authorList>
            <person name="Wang H.-C."/>
        </authorList>
    </citation>
    <scope>NUCLEOTIDE SEQUENCE [LARGE SCALE GENOMIC DNA]</scope>
    <source>
        <strain evidence="1 2">WL0021</strain>
    </source>
</reference>
<proteinExistence type="predicted"/>
<protein>
    <submittedName>
        <fullName evidence="1">Uncharacterized protein</fullName>
    </submittedName>
</protein>
<evidence type="ECO:0000313" key="1">
    <source>
        <dbReference type="EMBL" id="MEN3930450.1"/>
    </source>
</evidence>
<name>A0ABV0BHL3_9HYPH</name>
<dbReference type="EMBL" id="JBBYXI010000002">
    <property type="protein sequence ID" value="MEN3930450.1"/>
    <property type="molecule type" value="Genomic_DNA"/>
</dbReference>
<gene>
    <name evidence="1" type="ORF">WJT86_05145</name>
</gene>
<dbReference type="Proteomes" id="UP001418637">
    <property type="component" value="Unassembled WGS sequence"/>
</dbReference>
<dbReference type="RefSeq" id="WP_346336460.1">
    <property type="nucleotide sequence ID" value="NZ_JBBYXI010000002.1"/>
</dbReference>
<organism evidence="1 2">
    <name type="scientific">Hohaiivirga grylli</name>
    <dbReference type="NCBI Taxonomy" id="3133970"/>
    <lineage>
        <taxon>Bacteria</taxon>
        <taxon>Pseudomonadati</taxon>
        <taxon>Pseudomonadota</taxon>
        <taxon>Alphaproteobacteria</taxon>
        <taxon>Hyphomicrobiales</taxon>
        <taxon>Methylobacteriaceae</taxon>
        <taxon>Hohaiivirga</taxon>
    </lineage>
</organism>